<accession>A0A9P9YQP0</accession>
<evidence type="ECO:0000313" key="1">
    <source>
        <dbReference type="EMBL" id="KAI8041130.1"/>
    </source>
</evidence>
<sequence length="109" mass="12510">MEEMQAQQQQVGLRATYQPTYQLSACCLLFNKPSKVTTKTPCHLHYYAIIVCIADIGVLNFSQMACQKLRCLWLINSNSDSCSETNHLSHTWKLMVLTLFELAISYIFQ</sequence>
<reference evidence="1" key="1">
    <citation type="journal article" date="2023" name="Genome Biol. Evol.">
        <title>Long-read-based Genome Assembly of Drosophila gunungcola Reveals Fewer Chemosensory Genes in Flower-breeding Species.</title>
        <authorList>
            <person name="Negi A."/>
            <person name="Liao B.Y."/>
            <person name="Yeh S.D."/>
        </authorList>
    </citation>
    <scope>NUCLEOTIDE SEQUENCE</scope>
    <source>
        <strain evidence="1">Sukarami</strain>
    </source>
</reference>
<organism evidence="1 2">
    <name type="scientific">Drosophila gunungcola</name>
    <name type="common">fruit fly</name>
    <dbReference type="NCBI Taxonomy" id="103775"/>
    <lineage>
        <taxon>Eukaryota</taxon>
        <taxon>Metazoa</taxon>
        <taxon>Ecdysozoa</taxon>
        <taxon>Arthropoda</taxon>
        <taxon>Hexapoda</taxon>
        <taxon>Insecta</taxon>
        <taxon>Pterygota</taxon>
        <taxon>Neoptera</taxon>
        <taxon>Endopterygota</taxon>
        <taxon>Diptera</taxon>
        <taxon>Brachycera</taxon>
        <taxon>Muscomorpha</taxon>
        <taxon>Ephydroidea</taxon>
        <taxon>Drosophilidae</taxon>
        <taxon>Drosophila</taxon>
        <taxon>Sophophora</taxon>
    </lineage>
</organism>
<comment type="caution">
    <text evidence="1">The sequence shown here is derived from an EMBL/GenBank/DDBJ whole genome shotgun (WGS) entry which is preliminary data.</text>
</comment>
<keyword evidence="2" id="KW-1185">Reference proteome</keyword>
<evidence type="ECO:0000313" key="2">
    <source>
        <dbReference type="Proteomes" id="UP001059596"/>
    </source>
</evidence>
<dbReference type="AlphaFoldDB" id="A0A9P9YQP0"/>
<dbReference type="Proteomes" id="UP001059596">
    <property type="component" value="Unassembled WGS sequence"/>
</dbReference>
<dbReference type="EMBL" id="JAMKOV010000003">
    <property type="protein sequence ID" value="KAI8041130.1"/>
    <property type="molecule type" value="Genomic_DNA"/>
</dbReference>
<name>A0A9P9YQP0_9MUSC</name>
<gene>
    <name evidence="1" type="ORF">M5D96_005382</name>
</gene>
<proteinExistence type="predicted"/>
<protein>
    <submittedName>
        <fullName evidence="1">Uncharacterized protein</fullName>
    </submittedName>
</protein>